<accession>A0A9N9DL50</accession>
<dbReference type="PANTHER" id="PTHR33064">
    <property type="entry name" value="POL PROTEIN"/>
    <property type="match status" value="1"/>
</dbReference>
<proteinExistence type="predicted"/>
<evidence type="ECO:0000256" key="3">
    <source>
        <dbReference type="ARBA" id="ARBA00022679"/>
    </source>
</evidence>
<feature type="region of interest" description="Disordered" evidence="11">
    <location>
        <begin position="984"/>
        <end position="1097"/>
    </location>
</feature>
<reference evidence="13" key="1">
    <citation type="submission" date="2021-06" db="EMBL/GenBank/DDBJ databases">
        <authorList>
            <person name="Kallberg Y."/>
            <person name="Tangrot J."/>
            <person name="Rosling A."/>
        </authorList>
    </citation>
    <scope>NUCLEOTIDE SEQUENCE</scope>
    <source>
        <strain evidence="13">BR232B</strain>
    </source>
</reference>
<dbReference type="InterPro" id="IPR043128">
    <property type="entry name" value="Rev_trsase/Diguanyl_cyclase"/>
</dbReference>
<dbReference type="GO" id="GO:0006508">
    <property type="term" value="P:proteolysis"/>
    <property type="evidence" value="ECO:0007669"/>
    <property type="project" value="UniProtKB-KW"/>
</dbReference>
<evidence type="ECO:0000256" key="10">
    <source>
        <dbReference type="SAM" id="Coils"/>
    </source>
</evidence>
<dbReference type="GO" id="GO:0004519">
    <property type="term" value="F:endonuclease activity"/>
    <property type="evidence" value="ECO:0007669"/>
    <property type="project" value="UniProtKB-KW"/>
</dbReference>
<dbReference type="EC" id="2.7.7.49" evidence="1"/>
<keyword evidence="5" id="KW-0540">Nuclease</keyword>
<feature type="compositionally biased region" description="Basic and acidic residues" evidence="11">
    <location>
        <begin position="245"/>
        <end position="256"/>
    </location>
</feature>
<evidence type="ECO:0000313" key="13">
    <source>
        <dbReference type="EMBL" id="CAG8643014.1"/>
    </source>
</evidence>
<dbReference type="GO" id="GO:0004190">
    <property type="term" value="F:aspartic-type endopeptidase activity"/>
    <property type="evidence" value="ECO:0007669"/>
    <property type="project" value="UniProtKB-KW"/>
</dbReference>
<dbReference type="PROSITE" id="PS50878">
    <property type="entry name" value="RT_POL"/>
    <property type="match status" value="1"/>
</dbReference>
<feature type="coiled-coil region" evidence="10">
    <location>
        <begin position="797"/>
        <end position="831"/>
    </location>
</feature>
<feature type="region of interest" description="Disordered" evidence="11">
    <location>
        <begin position="175"/>
        <end position="198"/>
    </location>
</feature>
<evidence type="ECO:0000256" key="11">
    <source>
        <dbReference type="SAM" id="MobiDB-lite"/>
    </source>
</evidence>
<dbReference type="GO" id="GO:0003677">
    <property type="term" value="F:DNA binding"/>
    <property type="evidence" value="ECO:0007669"/>
    <property type="project" value="InterPro"/>
</dbReference>
<dbReference type="InterPro" id="IPR001719">
    <property type="entry name" value="AP_endonuc_2"/>
</dbReference>
<dbReference type="InterPro" id="IPR021109">
    <property type="entry name" value="Peptidase_aspartic_dom_sf"/>
</dbReference>
<feature type="compositionally biased region" description="Low complexity" evidence="11">
    <location>
        <begin position="1078"/>
        <end position="1093"/>
    </location>
</feature>
<feature type="non-terminal residue" evidence="13">
    <location>
        <position position="1995"/>
    </location>
</feature>
<evidence type="ECO:0000256" key="1">
    <source>
        <dbReference type="ARBA" id="ARBA00012493"/>
    </source>
</evidence>
<evidence type="ECO:0000256" key="7">
    <source>
        <dbReference type="ARBA" id="ARBA00022759"/>
    </source>
</evidence>
<dbReference type="Pfam" id="PF01261">
    <property type="entry name" value="AP_endonuc_2"/>
    <property type="match status" value="1"/>
</dbReference>
<dbReference type="GO" id="GO:0008270">
    <property type="term" value="F:zinc ion binding"/>
    <property type="evidence" value="ECO:0007669"/>
    <property type="project" value="InterPro"/>
</dbReference>
<dbReference type="InterPro" id="IPR013022">
    <property type="entry name" value="Xyl_isomerase-like_TIM-brl"/>
</dbReference>
<keyword evidence="9" id="KW-0695">RNA-directed DNA polymerase</keyword>
<feature type="compositionally biased region" description="Polar residues" evidence="11">
    <location>
        <begin position="232"/>
        <end position="244"/>
    </location>
</feature>
<dbReference type="EMBL" id="CAJVPI010002416">
    <property type="protein sequence ID" value="CAG8643014.1"/>
    <property type="molecule type" value="Genomic_DNA"/>
</dbReference>
<dbReference type="Pfam" id="PF00078">
    <property type="entry name" value="RVT_1"/>
    <property type="match status" value="1"/>
</dbReference>
<evidence type="ECO:0000256" key="8">
    <source>
        <dbReference type="ARBA" id="ARBA00022801"/>
    </source>
</evidence>
<evidence type="ECO:0000256" key="4">
    <source>
        <dbReference type="ARBA" id="ARBA00022695"/>
    </source>
</evidence>
<dbReference type="PANTHER" id="PTHR33064:SF37">
    <property type="entry name" value="RIBONUCLEASE H"/>
    <property type="match status" value="1"/>
</dbReference>
<feature type="region of interest" description="Disordered" evidence="11">
    <location>
        <begin position="1121"/>
        <end position="1148"/>
    </location>
</feature>
<dbReference type="GO" id="GO:0003964">
    <property type="term" value="F:RNA-directed DNA polymerase activity"/>
    <property type="evidence" value="ECO:0007669"/>
    <property type="project" value="UniProtKB-KW"/>
</dbReference>
<keyword evidence="6" id="KW-0064">Aspartyl protease</keyword>
<evidence type="ECO:0000256" key="9">
    <source>
        <dbReference type="ARBA" id="ARBA00022918"/>
    </source>
</evidence>
<dbReference type="InterPro" id="IPR000477">
    <property type="entry name" value="RT_dom"/>
</dbReference>
<keyword evidence="10" id="KW-0175">Coiled coil</keyword>
<dbReference type="InterPro" id="IPR043502">
    <property type="entry name" value="DNA/RNA_pol_sf"/>
</dbReference>
<sequence>LKQKGAKGFYFIVLVNGIIMEFKLDEGSTNTSMGINHAKKLGLEKIISKPAIAEAVGSEVKIIGKIVVDIKINEYLTCNLKIDVLNTESKYILLSNKHQSQIGILKDQKNHTILINSEPIHNQRVLIHQHYRLKQPKNGYGNARRLLPNLSEVYSEDKPSSKFRVSTFHRRPFLSPKASRKFRKPTDERKGSEVKQGAQRYKNNRTYSPNEISKHIKEELNIVEAPLSLHSQSEVKQGAQPNKKITNEPKKPNINENIKSRKVNEDKQRSKINKRLNPISKEKRTRYRHNITTLKVPNQQNIPKEPKELSEITRKEHEKRIKYDLFTISHIDSNALQLFYKQCERNQRRKKLIGITCDGLWKDIVEAVIQTGSNIIQTFVQYIPAKGDFKDKFEQNQITLIRGIPDIDNDIKIIEGNKQSQLKLVIHATMGLDLSGNTYNKQGNLNWRITRIIEEVQRAHRIGARNYVLHIGTAQNNNKSDVIQNLQEILKQTKDTDVTILLENSAANKCYGATIEELIEIRSKVHKENRYHKNLANGKTIDRVKLCFDTQHYFVAGAGRTTEDYKKVLDKYGKDIQLCHINNVVRARKIKDKNGRTYEIKETIFGSGHDIHEHLLTGLLPQEIFKTMVQQCKGAAILETPRKKDWDKQEQIKEVQTLRYYAMDILSSDRELEKELSDRIKKLNEWDPRKGIQYSDLPMEVINNYQENPIDPMDYLMNSMKNLSLERKERYQNQQEDEAKKNIHNDKIGQITHKINEVRNKYSPQIKPSKKKNKSPTSPSFSNIWNKTNNDLEEIKRIQEENDSKELVTDLERLMEDIADIETKYLKLTRMDGKDVHKNWKMIQEIPTLPEEVRNYPGTEREKLWNAIQWTDRQNEITQESVKREIRRKEIEYQKDVEKQLNITLEKYKRMQEFEKQAIQHQLLHTSVTNPDADIRNQAEIKYNEFMRESLKSPKTTQKTPIKIETNEDFFKVLRKEDEELKEITKERKQKEEEIKKTVDSDSDNESDLEDKNIQREHDKFMKNLSKSEGKQTGLGPDYQRFKEANLGPNINKPDKKDSLKPLMINDEVTRHSHSKKSSISSMASTSSIPSIHLNNQPAIVPTDYEETYEIDNSGNLHKQGDIEIEEDDNNIHNNNQQDQGSEQEIQETGNIFSKGYNYVFGKRKKSDNNLKENVIKKQAMETIESEQNNSDFVRRRKISTERRTNKNRNKETWQQAKERDDQKLREEYEQMQVQKEQKRQEELNKINEQYKEQPYNQEGLEIGIDEGSQSPFMRPTSGRPSTPAIPKDDYQNTFGYYSSNDSFSHHNDNNELFNIEIKEVKNEPIKMKKRTKINIHEELGHIPNEVRRYIIPTLGTGTPLKTKKECILKPYTWTPIKTNKKGNYLVTTPIHIAKEGICIQPGIVNDRQIWAINYTNKAKKIHEKQHIGNIKIVKEIFNFHKYEMEIDKKEIPEEERLKILINNTHENYKHVMKPIFEKYIQIFRRKIEKGTSFNKEMFEEITLDLTTPEKDIPFKVKANKIRQYSEDQIEQADKLYKELRESGHIEPSKSTWMSPLVIVPKPDGSYRAAVDYSNLNKYLKDDPYEIPNINVLLQKLASHKIFSTCDFKSAFYQFPLRKTDQHKTAVFFPGKGKYEFNKCPMGIKTAPAYMMRYMYELFRDYPFVYVYMDDLTIASDTIKDHIKHIQTVFERIKKGAMTLKAEKCEFIKEEIMILNHKVSYGKISPNQVKIKEVKKLKPPTDVPGIRKFTGFMNYFRRFIKNFAIIAAPIYDLLKKNKKFIWTDECQKAFEELKDKVYNAIALTYPKKGHQLILETDASDNGIGAVLKQINPELAHYKTKEARENGTKEDKEITKSEEEVIEFGSHSLTQSQRLWGSTQKELYAIYFYLKNWRHYIGNKPIIIRTDNTGIAKAGKMPRNQTMESWKLEIDGNYNIKEIQYIKGSTNNVSDWLSRHMGPIENQEIIKPKAEIIKEMKPIKEPPSGFKINKTFNNKQ</sequence>
<feature type="region of interest" description="Disordered" evidence="11">
    <location>
        <begin position="1267"/>
        <end position="1290"/>
    </location>
</feature>
<dbReference type="InterPro" id="IPR041373">
    <property type="entry name" value="RT_RNaseH"/>
</dbReference>
<feature type="compositionally biased region" description="Basic and acidic residues" evidence="11">
    <location>
        <begin position="1010"/>
        <end position="1030"/>
    </location>
</feature>
<evidence type="ECO:0000256" key="5">
    <source>
        <dbReference type="ARBA" id="ARBA00022722"/>
    </source>
</evidence>
<feature type="region of interest" description="Disordered" evidence="11">
    <location>
        <begin position="232"/>
        <end position="256"/>
    </location>
</feature>
<keyword evidence="3" id="KW-0808">Transferase</keyword>
<comment type="caution">
    <text evidence="13">The sequence shown here is derived from an EMBL/GenBank/DDBJ whole genome shotgun (WGS) entry which is preliminary data.</text>
</comment>
<dbReference type="InterPro" id="IPR051320">
    <property type="entry name" value="Viral_Replic_Matur_Polypro"/>
</dbReference>
<dbReference type="Gene3D" id="3.20.20.150">
    <property type="entry name" value="Divalent-metal-dependent TIM barrel enzymes"/>
    <property type="match status" value="1"/>
</dbReference>
<dbReference type="FunFam" id="3.30.70.270:FF:000020">
    <property type="entry name" value="Transposon Tf2-6 polyprotein-like Protein"/>
    <property type="match status" value="1"/>
</dbReference>
<feature type="region of interest" description="Disordered" evidence="11">
    <location>
        <begin position="1195"/>
        <end position="1224"/>
    </location>
</feature>
<dbReference type="Gene3D" id="2.40.70.10">
    <property type="entry name" value="Acid Proteases"/>
    <property type="match status" value="1"/>
</dbReference>
<dbReference type="Proteomes" id="UP000789739">
    <property type="component" value="Unassembled WGS sequence"/>
</dbReference>
<dbReference type="SUPFAM" id="SSF56672">
    <property type="entry name" value="DNA/RNA polymerases"/>
    <property type="match status" value="1"/>
</dbReference>
<feature type="domain" description="Reverse transcriptase" evidence="12">
    <location>
        <begin position="1541"/>
        <end position="1719"/>
    </location>
</feature>
<evidence type="ECO:0000256" key="6">
    <source>
        <dbReference type="ARBA" id="ARBA00022750"/>
    </source>
</evidence>
<protein>
    <recommendedName>
        <fullName evidence="1">RNA-directed DNA polymerase</fullName>
        <ecNumber evidence="1">2.7.7.49</ecNumber>
    </recommendedName>
</protein>
<keyword evidence="4" id="KW-0548">Nucleotidyltransferase</keyword>
<dbReference type="SMART" id="SM00518">
    <property type="entry name" value="AP2Ec"/>
    <property type="match status" value="1"/>
</dbReference>
<organism evidence="13 14">
    <name type="scientific">Paraglomus brasilianum</name>
    <dbReference type="NCBI Taxonomy" id="144538"/>
    <lineage>
        <taxon>Eukaryota</taxon>
        <taxon>Fungi</taxon>
        <taxon>Fungi incertae sedis</taxon>
        <taxon>Mucoromycota</taxon>
        <taxon>Glomeromycotina</taxon>
        <taxon>Glomeromycetes</taxon>
        <taxon>Paraglomerales</taxon>
        <taxon>Paraglomeraceae</taxon>
        <taxon>Paraglomus</taxon>
    </lineage>
</organism>
<dbReference type="SUPFAM" id="SSF50630">
    <property type="entry name" value="Acid proteases"/>
    <property type="match status" value="1"/>
</dbReference>
<feature type="compositionally biased region" description="Basic and acidic residues" evidence="11">
    <location>
        <begin position="184"/>
        <end position="193"/>
    </location>
</feature>
<keyword evidence="8" id="KW-0378">Hydrolase</keyword>
<evidence type="ECO:0000313" key="14">
    <source>
        <dbReference type="Proteomes" id="UP000789739"/>
    </source>
</evidence>
<dbReference type="CDD" id="cd09274">
    <property type="entry name" value="RNase_HI_RT_Ty3"/>
    <property type="match status" value="1"/>
</dbReference>
<evidence type="ECO:0000259" key="12">
    <source>
        <dbReference type="PROSITE" id="PS50878"/>
    </source>
</evidence>
<feature type="region of interest" description="Disordered" evidence="11">
    <location>
        <begin position="759"/>
        <end position="786"/>
    </location>
</feature>
<name>A0A9N9DL50_9GLOM</name>
<dbReference type="Gene3D" id="3.30.70.270">
    <property type="match status" value="2"/>
</dbReference>
<dbReference type="OrthoDB" id="2444474at2759"/>
<evidence type="ECO:0000256" key="2">
    <source>
        <dbReference type="ARBA" id="ARBA00022670"/>
    </source>
</evidence>
<keyword evidence="7" id="KW-0255">Endonuclease</keyword>
<feature type="compositionally biased region" description="Basic and acidic residues" evidence="11">
    <location>
        <begin position="1199"/>
        <end position="1224"/>
    </location>
</feature>
<keyword evidence="2" id="KW-0645">Protease</keyword>
<keyword evidence="14" id="KW-1185">Reference proteome</keyword>
<feature type="non-terminal residue" evidence="13">
    <location>
        <position position="1"/>
    </location>
</feature>
<dbReference type="GO" id="GO:0006281">
    <property type="term" value="P:DNA repair"/>
    <property type="evidence" value="ECO:0007669"/>
    <property type="project" value="InterPro"/>
</dbReference>
<dbReference type="Gene3D" id="3.10.10.10">
    <property type="entry name" value="HIV Type 1 Reverse Transcriptase, subunit A, domain 1"/>
    <property type="match status" value="1"/>
</dbReference>
<dbReference type="Pfam" id="PF17917">
    <property type="entry name" value="RT_RNaseH"/>
    <property type="match status" value="1"/>
</dbReference>
<dbReference type="CDD" id="cd01647">
    <property type="entry name" value="RT_LTR"/>
    <property type="match status" value="1"/>
</dbReference>
<dbReference type="InterPro" id="IPR036237">
    <property type="entry name" value="Xyl_isomerase-like_sf"/>
</dbReference>
<dbReference type="SUPFAM" id="SSF51658">
    <property type="entry name" value="Xylose isomerase-like"/>
    <property type="match status" value="1"/>
</dbReference>
<feature type="compositionally biased region" description="Basic and acidic residues" evidence="11">
    <location>
        <begin position="984"/>
        <end position="1000"/>
    </location>
</feature>
<gene>
    <name evidence="13" type="ORF">PBRASI_LOCUS9875</name>
</gene>